<organism evidence="1 3">
    <name type="scientific">Ascaris lumbricoides</name>
    <name type="common">Giant roundworm</name>
    <dbReference type="NCBI Taxonomy" id="6252"/>
    <lineage>
        <taxon>Eukaryota</taxon>
        <taxon>Metazoa</taxon>
        <taxon>Ecdysozoa</taxon>
        <taxon>Nematoda</taxon>
        <taxon>Chromadorea</taxon>
        <taxon>Rhabditida</taxon>
        <taxon>Spirurina</taxon>
        <taxon>Ascaridomorpha</taxon>
        <taxon>Ascaridoidea</taxon>
        <taxon>Ascarididae</taxon>
        <taxon>Ascaris</taxon>
    </lineage>
</organism>
<dbReference type="WBParaSite" id="ALUE_0000213701-mRNA-1">
    <property type="protein sequence ID" value="ALUE_0000213701-mRNA-1"/>
    <property type="gene ID" value="ALUE_0000213701"/>
</dbReference>
<proteinExistence type="predicted"/>
<keyword evidence="1" id="KW-1185">Reference proteome</keyword>
<evidence type="ECO:0000313" key="1">
    <source>
        <dbReference type="Proteomes" id="UP000036681"/>
    </source>
</evidence>
<accession>A0A0M3HLD9</accession>
<reference evidence="2 3" key="1">
    <citation type="submission" date="2017-02" db="UniProtKB">
        <authorList>
            <consortium name="WormBaseParasite"/>
        </authorList>
    </citation>
    <scope>IDENTIFICATION</scope>
</reference>
<dbReference type="WBParaSite" id="ALUE_0000233401-mRNA-1">
    <property type="protein sequence ID" value="ALUE_0000233401-mRNA-1"/>
    <property type="gene ID" value="ALUE_0000233401"/>
</dbReference>
<evidence type="ECO:0000313" key="2">
    <source>
        <dbReference type="WBParaSite" id="ALUE_0000213701-mRNA-1"/>
    </source>
</evidence>
<sequence>MVQSKELLVSTYRCRMHCHSRSPHNHRVLMWSKWSKRA</sequence>
<dbReference type="AlphaFoldDB" id="A0A0M3HLD9"/>
<dbReference type="Proteomes" id="UP000036681">
    <property type="component" value="Unplaced"/>
</dbReference>
<evidence type="ECO:0000313" key="3">
    <source>
        <dbReference type="WBParaSite" id="ALUE_0000233401-mRNA-1"/>
    </source>
</evidence>
<protein>
    <submittedName>
        <fullName evidence="2 3">Uncharacterized protein</fullName>
    </submittedName>
</protein>
<name>A0A0M3HLD9_ASCLU</name>